<reference evidence="1 2" key="1">
    <citation type="journal article" date="2014" name="Nat. Commun.">
        <title>Multiple recent horizontal transfers of a large genomic region in cheese making fungi.</title>
        <authorList>
            <person name="Cheeseman K."/>
            <person name="Ropars J."/>
            <person name="Renault P."/>
            <person name="Dupont J."/>
            <person name="Gouzy J."/>
            <person name="Branca A."/>
            <person name="Abraham A.L."/>
            <person name="Ceppi M."/>
            <person name="Conseiller E."/>
            <person name="Debuchy R."/>
            <person name="Malagnac F."/>
            <person name="Goarin A."/>
            <person name="Silar P."/>
            <person name="Lacoste S."/>
            <person name="Sallet E."/>
            <person name="Bensimon A."/>
            <person name="Giraud T."/>
            <person name="Brygoo Y."/>
        </authorList>
    </citation>
    <scope>NUCLEOTIDE SEQUENCE [LARGE SCALE GENOMIC DNA]</scope>
    <source>
        <strain evidence="2">FM 013</strain>
    </source>
</reference>
<protein>
    <submittedName>
        <fullName evidence="1">Str. FM013</fullName>
    </submittedName>
</protein>
<proteinExistence type="predicted"/>
<dbReference type="Proteomes" id="UP000053732">
    <property type="component" value="Unassembled WGS sequence"/>
</dbReference>
<organism evidence="1 2">
    <name type="scientific">Penicillium camemberti (strain FM 013)</name>
    <dbReference type="NCBI Taxonomy" id="1429867"/>
    <lineage>
        <taxon>Eukaryota</taxon>
        <taxon>Fungi</taxon>
        <taxon>Dikarya</taxon>
        <taxon>Ascomycota</taxon>
        <taxon>Pezizomycotina</taxon>
        <taxon>Eurotiomycetes</taxon>
        <taxon>Eurotiomycetidae</taxon>
        <taxon>Eurotiales</taxon>
        <taxon>Aspergillaceae</taxon>
        <taxon>Penicillium</taxon>
    </lineage>
</organism>
<sequence>MAINAPVPRNGLRVLMMHDCLIEVTRFDSGEAAIFWLGGYLDNETHINIDGTFDHTMLSYDDFEQDLMDHLGYDPHEESLRWDYDSPSQLQAGPQNPPDFPVRGYNTWVAALLAMQHDASVQVNSAVQSPSTAGSPIMTVYFGIA</sequence>
<gene>
    <name evidence="1" type="ORF">PCAMFM013_S007g000146</name>
</gene>
<keyword evidence="2" id="KW-1185">Reference proteome</keyword>
<dbReference type="AlphaFoldDB" id="A0A0G4P789"/>
<evidence type="ECO:0000313" key="2">
    <source>
        <dbReference type="Proteomes" id="UP000053732"/>
    </source>
</evidence>
<evidence type="ECO:0000313" key="1">
    <source>
        <dbReference type="EMBL" id="CRL22165.1"/>
    </source>
</evidence>
<accession>A0A0G4P789</accession>
<dbReference type="EMBL" id="HG793140">
    <property type="protein sequence ID" value="CRL22165.1"/>
    <property type="molecule type" value="Genomic_DNA"/>
</dbReference>
<name>A0A0G4P789_PENC3</name>